<dbReference type="AlphaFoldDB" id="A0A1T4YBQ2"/>
<evidence type="ECO:0000313" key="2">
    <source>
        <dbReference type="Proteomes" id="UP000190286"/>
    </source>
</evidence>
<dbReference type="EMBL" id="FUYF01000062">
    <property type="protein sequence ID" value="SKA98685.1"/>
    <property type="molecule type" value="Genomic_DNA"/>
</dbReference>
<feature type="non-terminal residue" evidence="1">
    <location>
        <position position="1"/>
    </location>
</feature>
<name>A0A1T4YBQ2_9FIRM</name>
<dbReference type="OrthoDB" id="3229063at2"/>
<keyword evidence="2" id="KW-1185">Reference proteome</keyword>
<accession>A0A1T4YBQ2</accession>
<evidence type="ECO:0000313" key="1">
    <source>
        <dbReference type="EMBL" id="SKA98685.1"/>
    </source>
</evidence>
<sequence>HSPELDAWIAADPESHFARFTPEQKAHPDSSHNFVFLPRIAGTED</sequence>
<protein>
    <submittedName>
        <fullName evidence="1">Uncharacterized protein</fullName>
    </submittedName>
</protein>
<gene>
    <name evidence="1" type="ORF">SAMN02745178_02885</name>
</gene>
<dbReference type="Proteomes" id="UP000190286">
    <property type="component" value="Unassembled WGS sequence"/>
</dbReference>
<organism evidence="1 2">
    <name type="scientific">Gemmiger formicilis</name>
    <dbReference type="NCBI Taxonomy" id="745368"/>
    <lineage>
        <taxon>Bacteria</taxon>
        <taxon>Bacillati</taxon>
        <taxon>Bacillota</taxon>
        <taxon>Clostridia</taxon>
        <taxon>Eubacteriales</taxon>
        <taxon>Gemmiger</taxon>
    </lineage>
</organism>
<proteinExistence type="predicted"/>
<reference evidence="1" key="1">
    <citation type="submission" date="2017-02" db="EMBL/GenBank/DDBJ databases">
        <authorList>
            <person name="Peterson S.W."/>
        </authorList>
    </citation>
    <scope>NUCLEOTIDE SEQUENCE [LARGE SCALE GENOMIC DNA]</scope>
    <source>
        <strain evidence="1">ATCC 27749</strain>
    </source>
</reference>